<evidence type="ECO:0000313" key="5">
    <source>
        <dbReference type="Proteomes" id="UP001595843"/>
    </source>
</evidence>
<sequence length="280" mass="31080">MWKKWIGGFILTGLLAVVGYVVYDWTKSVEIPEMKVKDELAKAYIQSGKKTGIPWPYLAAADEVELNYKGVNAASILRRGKRMAEAGGGTGERAAERALKKLLAPSQADQAIRLAKSYDWAAASLAEPAVFPFAKDAKVDYGDTWGVSRTYGGKRTHEGTDLFAAKGTPLRAVRDSRVVAKGWNELGGWRLSLMDGEHSQIIYYYAHLSRYAEDIQLGSKVKKGQVIGYVGDSGYGPEGTTGKFAPHLHFGIYVRESLFSPMREAMNPYVFLRTWESRQR</sequence>
<dbReference type="Pfam" id="PF01551">
    <property type="entry name" value="Peptidase_M23"/>
    <property type="match status" value="1"/>
</dbReference>
<feature type="domain" description="M23ase beta-sheet core" evidence="3">
    <location>
        <begin position="156"/>
        <end position="257"/>
    </location>
</feature>
<comment type="caution">
    <text evidence="4">The sequence shown here is derived from an EMBL/GenBank/DDBJ whole genome shotgun (WGS) entry which is preliminary data.</text>
</comment>
<keyword evidence="2" id="KW-1133">Transmembrane helix</keyword>
<dbReference type="PANTHER" id="PTHR21666">
    <property type="entry name" value="PEPTIDASE-RELATED"/>
    <property type="match status" value="1"/>
</dbReference>
<keyword evidence="4" id="KW-0378">Hydrolase</keyword>
<dbReference type="Proteomes" id="UP001595843">
    <property type="component" value="Unassembled WGS sequence"/>
</dbReference>
<evidence type="ECO:0000313" key="4">
    <source>
        <dbReference type="EMBL" id="MFC4075325.1"/>
    </source>
</evidence>
<protein>
    <submittedName>
        <fullName evidence="4">M23 family metallopeptidase</fullName>
        <ecNumber evidence="4">3.4.24.-</ecNumber>
    </submittedName>
</protein>
<dbReference type="InterPro" id="IPR011055">
    <property type="entry name" value="Dup_hybrid_motif"/>
</dbReference>
<proteinExistence type="predicted"/>
<keyword evidence="1" id="KW-0732">Signal</keyword>
<dbReference type="CDD" id="cd12797">
    <property type="entry name" value="M23_peptidase"/>
    <property type="match status" value="1"/>
</dbReference>
<evidence type="ECO:0000256" key="1">
    <source>
        <dbReference type="ARBA" id="ARBA00022729"/>
    </source>
</evidence>
<dbReference type="GO" id="GO:0016787">
    <property type="term" value="F:hydrolase activity"/>
    <property type="evidence" value="ECO:0007669"/>
    <property type="project" value="UniProtKB-KW"/>
</dbReference>
<dbReference type="EC" id="3.4.24.-" evidence="4"/>
<keyword evidence="2" id="KW-0472">Membrane</keyword>
<keyword evidence="2" id="KW-0812">Transmembrane</keyword>
<dbReference type="InterPro" id="IPR016047">
    <property type="entry name" value="M23ase_b-sheet_dom"/>
</dbReference>
<name>A0ABV8JBY5_9BACL</name>
<dbReference type="EMBL" id="JBHSAP010000003">
    <property type="protein sequence ID" value="MFC4075325.1"/>
    <property type="molecule type" value="Genomic_DNA"/>
</dbReference>
<dbReference type="PANTHER" id="PTHR21666:SF289">
    <property type="entry name" value="L-ALA--D-GLU ENDOPEPTIDASE"/>
    <property type="match status" value="1"/>
</dbReference>
<gene>
    <name evidence="4" type="ORF">ACFOUO_00665</name>
</gene>
<evidence type="ECO:0000259" key="3">
    <source>
        <dbReference type="Pfam" id="PF01551"/>
    </source>
</evidence>
<dbReference type="SUPFAM" id="SSF51261">
    <property type="entry name" value="Duplicated hybrid motif"/>
    <property type="match status" value="1"/>
</dbReference>
<reference evidence="5" key="1">
    <citation type="journal article" date="2019" name="Int. J. Syst. Evol. Microbiol.">
        <title>The Global Catalogue of Microorganisms (GCM) 10K type strain sequencing project: providing services to taxonomists for standard genome sequencing and annotation.</title>
        <authorList>
            <consortium name="The Broad Institute Genomics Platform"/>
            <consortium name="The Broad Institute Genome Sequencing Center for Infectious Disease"/>
            <person name="Wu L."/>
            <person name="Ma J."/>
        </authorList>
    </citation>
    <scope>NUCLEOTIDE SEQUENCE [LARGE SCALE GENOMIC DNA]</scope>
    <source>
        <strain evidence="5">IBRC-M 10813</strain>
    </source>
</reference>
<evidence type="ECO:0000256" key="2">
    <source>
        <dbReference type="SAM" id="Phobius"/>
    </source>
</evidence>
<feature type="transmembrane region" description="Helical" evidence="2">
    <location>
        <begin position="6"/>
        <end position="25"/>
    </location>
</feature>
<organism evidence="4 5">
    <name type="scientific">Salinithrix halophila</name>
    <dbReference type="NCBI Taxonomy" id="1485204"/>
    <lineage>
        <taxon>Bacteria</taxon>
        <taxon>Bacillati</taxon>
        <taxon>Bacillota</taxon>
        <taxon>Bacilli</taxon>
        <taxon>Bacillales</taxon>
        <taxon>Thermoactinomycetaceae</taxon>
        <taxon>Salinithrix</taxon>
    </lineage>
</organism>
<dbReference type="InterPro" id="IPR050570">
    <property type="entry name" value="Cell_wall_metabolism_enzyme"/>
</dbReference>
<dbReference type="Gene3D" id="2.70.70.10">
    <property type="entry name" value="Glucose Permease (Domain IIA)"/>
    <property type="match status" value="1"/>
</dbReference>
<keyword evidence="5" id="KW-1185">Reference proteome</keyword>
<accession>A0ABV8JBY5</accession>
<dbReference type="RefSeq" id="WP_380701127.1">
    <property type="nucleotide sequence ID" value="NZ_JBHSAP010000003.1"/>
</dbReference>